<protein>
    <recommendedName>
        <fullName evidence="10">Major facilitator superfamily (MFS) profile domain-containing protein</fullName>
    </recommendedName>
</protein>
<dbReference type="FunFam" id="1.20.1250.20:FF:000412">
    <property type="entry name" value="SIT1p Ferrioxamine B transporter"/>
    <property type="match status" value="1"/>
</dbReference>
<reference evidence="11" key="2">
    <citation type="submission" date="2024-02" db="EMBL/GenBank/DDBJ databases">
        <title>Comparative genomics of Cryptococcus and Kwoniella reveals pathogenesis evolution and contrasting modes of karyotype evolution via chromosome fusion or intercentromeric recombination.</title>
        <authorList>
            <person name="Coelho M.A."/>
            <person name="David-Palma M."/>
            <person name="Shea T."/>
            <person name="Bowers K."/>
            <person name="McGinley-Smith S."/>
            <person name="Mohammad A.W."/>
            <person name="Gnirke A."/>
            <person name="Yurkov A.M."/>
            <person name="Nowrousian M."/>
            <person name="Sun S."/>
            <person name="Cuomo C.A."/>
            <person name="Heitman J."/>
        </authorList>
    </citation>
    <scope>NUCLEOTIDE SEQUENCE</scope>
    <source>
        <strain evidence="11">CBS 10117</strain>
    </source>
</reference>
<dbReference type="InterPro" id="IPR020846">
    <property type="entry name" value="MFS_dom"/>
</dbReference>
<feature type="transmembrane region" description="Helical" evidence="9">
    <location>
        <begin position="473"/>
        <end position="493"/>
    </location>
</feature>
<keyword evidence="5 9" id="KW-1133">Transmembrane helix</keyword>
<sequence>MNKTHHTGDPPLYPDQEISKEIERQGDDHTAFGDKSPGVRRIEAIATCFTTWHKWVLFLSVFLVAYSYGLDGTVRYTYQATALSDLKTSSQLSTVTVVRSVVAAAAQPAFAKISDYFGRVSILFISVIFYAVGSIVQSTAKGLGAFAGGAVIYQFGYTGAQLLVEVLIADVTSLRSRLFFSYIPAMPFIINAWVSGNIASAVLGATTWGWGIGMWAIIFPAMTIPLFGSLLEAEWRASRRGLLKDIPSPLRTLTQPSLWVEIFWQIDLVGLILLAAVFGLILVPFTLAGGVSNTWKAAHIIAPLVIGFVVALPAFVIWETKIARHPAVPFRLFRDTRMVLAPICIAMLLNTAWYTQGDYLYYTLTLAFDRDITSATRVQNIYSFCSVVVGVALGLVIRRVRRLKWFIVAGTLLFVLAFGLLIRYRGGFSAHDFAGLVGAEVVLGIAGGLFPYPTQVMIQSAVQHERTATVTSLYLASYSIGSALGNTIAAAIWNNSMPKHLLNAFTRYGVSDPATIAASTFASPLALVAAYPPGTPEREAASEAYREVQRYLTITGICLSTLLVFASLCLRNPRLGDQQSLPDAEGFTVPVLPSQEKSTHNIDQAHSPTGTAGNDEHDNHIQTHAPVPEGYDPGSMEGGTSKTNKIMANKV</sequence>
<dbReference type="GO" id="GO:0022857">
    <property type="term" value="F:transmembrane transporter activity"/>
    <property type="evidence" value="ECO:0007669"/>
    <property type="project" value="InterPro"/>
</dbReference>
<dbReference type="GeneID" id="28971678"/>
<feature type="compositionally biased region" description="Polar residues" evidence="8">
    <location>
        <begin position="638"/>
        <end position="651"/>
    </location>
</feature>
<evidence type="ECO:0000313" key="12">
    <source>
        <dbReference type="Proteomes" id="UP000078595"/>
    </source>
</evidence>
<dbReference type="Gene3D" id="1.20.1250.20">
    <property type="entry name" value="MFS general substrate transporter like domains"/>
    <property type="match status" value="2"/>
</dbReference>
<feature type="transmembrane region" description="Helical" evidence="9">
    <location>
        <begin position="179"/>
        <end position="202"/>
    </location>
</feature>
<keyword evidence="4 9" id="KW-0812">Transmembrane</keyword>
<keyword evidence="6" id="KW-0406">Ion transport</keyword>
<feature type="transmembrane region" description="Helical" evidence="9">
    <location>
        <begin position="297"/>
        <end position="318"/>
    </location>
</feature>
<dbReference type="InterPro" id="IPR036259">
    <property type="entry name" value="MFS_trans_sf"/>
</dbReference>
<evidence type="ECO:0000256" key="6">
    <source>
        <dbReference type="ARBA" id="ARBA00023065"/>
    </source>
</evidence>
<proteinExistence type="inferred from homology"/>
<dbReference type="RefSeq" id="XP_065825801.1">
    <property type="nucleotide sequence ID" value="XM_065969729.1"/>
</dbReference>
<dbReference type="PROSITE" id="PS50850">
    <property type="entry name" value="MFS"/>
    <property type="match status" value="1"/>
</dbReference>
<reference evidence="11" key="1">
    <citation type="submission" date="2013-07" db="EMBL/GenBank/DDBJ databases">
        <authorList>
            <consortium name="The Broad Institute Genome Sequencing Platform"/>
            <person name="Cuomo C."/>
            <person name="Litvintseva A."/>
            <person name="Chen Y."/>
            <person name="Heitman J."/>
            <person name="Sun S."/>
            <person name="Springer D."/>
            <person name="Dromer F."/>
            <person name="Young S.K."/>
            <person name="Zeng Q."/>
            <person name="Gargeya S."/>
            <person name="Fitzgerald M."/>
            <person name="Abouelleil A."/>
            <person name="Alvarado L."/>
            <person name="Berlin A.M."/>
            <person name="Chapman S.B."/>
            <person name="Dewar J."/>
            <person name="Goldberg J."/>
            <person name="Griggs A."/>
            <person name="Gujja S."/>
            <person name="Hansen M."/>
            <person name="Howarth C."/>
            <person name="Imamovic A."/>
            <person name="Larimer J."/>
            <person name="McCowan C."/>
            <person name="Murphy C."/>
            <person name="Pearson M."/>
            <person name="Priest M."/>
            <person name="Roberts A."/>
            <person name="Saif S."/>
            <person name="Shea T."/>
            <person name="Sykes S."/>
            <person name="Wortman J."/>
            <person name="Nusbaum C."/>
            <person name="Birren B."/>
        </authorList>
    </citation>
    <scope>NUCLEOTIDE SEQUENCE</scope>
    <source>
        <strain evidence="11">CBS 10117</strain>
    </source>
</reference>
<feature type="transmembrane region" description="Helical" evidence="9">
    <location>
        <begin position="551"/>
        <end position="570"/>
    </location>
</feature>
<evidence type="ECO:0000256" key="5">
    <source>
        <dbReference type="ARBA" id="ARBA00022989"/>
    </source>
</evidence>
<keyword evidence="12" id="KW-1185">Reference proteome</keyword>
<feature type="transmembrane region" description="Helical" evidence="9">
    <location>
        <begin position="434"/>
        <end position="452"/>
    </location>
</feature>
<dbReference type="PANTHER" id="PTHR23501:SF92">
    <property type="entry name" value="GLUTATHIONE EXCHANGER 1-RELATED"/>
    <property type="match status" value="1"/>
</dbReference>
<evidence type="ECO:0000256" key="1">
    <source>
        <dbReference type="ARBA" id="ARBA00004127"/>
    </source>
</evidence>
<dbReference type="FunFam" id="1.20.1250.20:FF:000197">
    <property type="entry name" value="Siderophore iron transporter 1"/>
    <property type="match status" value="1"/>
</dbReference>
<evidence type="ECO:0000256" key="4">
    <source>
        <dbReference type="ARBA" id="ARBA00022692"/>
    </source>
</evidence>
<organism evidence="11 12">
    <name type="scientific">Kwoniella dejecticola CBS 10117</name>
    <dbReference type="NCBI Taxonomy" id="1296121"/>
    <lineage>
        <taxon>Eukaryota</taxon>
        <taxon>Fungi</taxon>
        <taxon>Dikarya</taxon>
        <taxon>Basidiomycota</taxon>
        <taxon>Agaricomycotina</taxon>
        <taxon>Tremellomycetes</taxon>
        <taxon>Tremellales</taxon>
        <taxon>Cryptococcaceae</taxon>
        <taxon>Kwoniella</taxon>
    </lineage>
</organism>
<name>A0AAJ8KVW9_9TREE</name>
<evidence type="ECO:0000256" key="8">
    <source>
        <dbReference type="SAM" id="MobiDB-lite"/>
    </source>
</evidence>
<feature type="region of interest" description="Disordered" evidence="8">
    <location>
        <begin position="596"/>
        <end position="651"/>
    </location>
</feature>
<feature type="transmembrane region" description="Helical" evidence="9">
    <location>
        <begin position="142"/>
        <end position="167"/>
    </location>
</feature>
<feature type="transmembrane region" description="Helical" evidence="9">
    <location>
        <begin position="381"/>
        <end position="398"/>
    </location>
</feature>
<accession>A0AAJ8KVW9</accession>
<feature type="transmembrane region" description="Helical" evidence="9">
    <location>
        <begin position="339"/>
        <end position="361"/>
    </location>
</feature>
<comment type="subcellular location">
    <subcellularLocation>
        <location evidence="1">Endomembrane system</location>
        <topology evidence="1">Multi-pass membrane protein</topology>
    </subcellularLocation>
</comment>
<dbReference type="PANTHER" id="PTHR23501">
    <property type="entry name" value="MAJOR FACILITATOR SUPERFAMILY"/>
    <property type="match status" value="1"/>
</dbReference>
<evidence type="ECO:0000256" key="3">
    <source>
        <dbReference type="ARBA" id="ARBA00022448"/>
    </source>
</evidence>
<dbReference type="GO" id="GO:0006811">
    <property type="term" value="P:monoatomic ion transport"/>
    <property type="evidence" value="ECO:0007669"/>
    <property type="project" value="UniProtKB-KW"/>
</dbReference>
<dbReference type="Proteomes" id="UP000078595">
    <property type="component" value="Chromosome 10"/>
</dbReference>
<dbReference type="KEGG" id="kdj:28971678"/>
<feature type="transmembrane region" description="Helical" evidence="9">
    <location>
        <begin position="208"/>
        <end position="231"/>
    </location>
</feature>
<evidence type="ECO:0000256" key="7">
    <source>
        <dbReference type="ARBA" id="ARBA00023136"/>
    </source>
</evidence>
<evidence type="ECO:0000313" key="11">
    <source>
        <dbReference type="EMBL" id="WWC65369.1"/>
    </source>
</evidence>
<dbReference type="SUPFAM" id="SSF103473">
    <property type="entry name" value="MFS general substrate transporter"/>
    <property type="match status" value="1"/>
</dbReference>
<gene>
    <name evidence="11" type="ORF">I303_107987</name>
</gene>
<comment type="similarity">
    <text evidence="2">Belongs to the major facilitator superfamily.</text>
</comment>
<feature type="transmembrane region" description="Helical" evidence="9">
    <location>
        <begin position="116"/>
        <end position="136"/>
    </location>
</feature>
<dbReference type="GO" id="GO:0005886">
    <property type="term" value="C:plasma membrane"/>
    <property type="evidence" value="ECO:0007669"/>
    <property type="project" value="TreeGrafter"/>
</dbReference>
<evidence type="ECO:0000259" key="10">
    <source>
        <dbReference type="PROSITE" id="PS50850"/>
    </source>
</evidence>
<feature type="compositionally biased region" description="Polar residues" evidence="8">
    <location>
        <begin position="601"/>
        <end position="612"/>
    </location>
</feature>
<evidence type="ECO:0000256" key="2">
    <source>
        <dbReference type="ARBA" id="ARBA00008335"/>
    </source>
</evidence>
<dbReference type="AlphaFoldDB" id="A0AAJ8KVW9"/>
<feature type="transmembrane region" description="Helical" evidence="9">
    <location>
        <begin position="405"/>
        <end position="422"/>
    </location>
</feature>
<keyword evidence="3" id="KW-0813">Transport</keyword>
<dbReference type="EMBL" id="CP144539">
    <property type="protein sequence ID" value="WWC65369.1"/>
    <property type="molecule type" value="Genomic_DNA"/>
</dbReference>
<dbReference type="GO" id="GO:0012505">
    <property type="term" value="C:endomembrane system"/>
    <property type="evidence" value="ECO:0007669"/>
    <property type="project" value="UniProtKB-SubCell"/>
</dbReference>
<keyword evidence="7 9" id="KW-0472">Membrane</keyword>
<evidence type="ECO:0000256" key="9">
    <source>
        <dbReference type="SAM" id="Phobius"/>
    </source>
</evidence>
<feature type="domain" description="Major facilitator superfamily (MFS) profile" evidence="10">
    <location>
        <begin position="57"/>
        <end position="536"/>
    </location>
</feature>
<feature type="transmembrane region" description="Helical" evidence="9">
    <location>
        <begin position="268"/>
        <end position="291"/>
    </location>
</feature>